<keyword evidence="8 11" id="KW-1133">Transmembrane helix</keyword>
<keyword evidence="6" id="KW-1003">Cell membrane</keyword>
<dbReference type="InterPro" id="IPR003838">
    <property type="entry name" value="ABC3_permease_C"/>
</dbReference>
<evidence type="ECO:0000256" key="11">
    <source>
        <dbReference type="SAM" id="Phobius"/>
    </source>
</evidence>
<evidence type="ECO:0000256" key="1">
    <source>
        <dbReference type="ARBA" id="ARBA00004651"/>
    </source>
</evidence>
<evidence type="ECO:0000313" key="13">
    <source>
        <dbReference type="EMBL" id="MDT2809698.1"/>
    </source>
</evidence>
<dbReference type="InterPro" id="IPR051125">
    <property type="entry name" value="ABC-4/HrtB_transporter"/>
</dbReference>
<reference evidence="13" key="1">
    <citation type="submission" date="2023-03" db="EMBL/GenBank/DDBJ databases">
        <authorList>
            <person name="Shen W."/>
            <person name="Cai J."/>
        </authorList>
    </citation>
    <scope>NUCLEOTIDE SEQUENCE</scope>
    <source>
        <strain evidence="13">B226-2</strain>
    </source>
</reference>
<evidence type="ECO:0000256" key="5">
    <source>
        <dbReference type="ARBA" id="ARBA00022448"/>
    </source>
</evidence>
<evidence type="ECO:0000256" key="8">
    <source>
        <dbReference type="ARBA" id="ARBA00022989"/>
    </source>
</evidence>
<dbReference type="AlphaFoldDB" id="A0AAW8TUU2"/>
<gene>
    <name evidence="13" type="ORF">P7H43_04320</name>
</gene>
<organism evidence="13 14">
    <name type="scientific">Enterococcus asini</name>
    <dbReference type="NCBI Taxonomy" id="57732"/>
    <lineage>
        <taxon>Bacteria</taxon>
        <taxon>Bacillati</taxon>
        <taxon>Bacillota</taxon>
        <taxon>Bacilli</taxon>
        <taxon>Lactobacillales</taxon>
        <taxon>Enterococcaceae</taxon>
        <taxon>Enterococcus</taxon>
    </lineage>
</organism>
<comment type="caution">
    <text evidence="13">The sequence shown here is derived from an EMBL/GenBank/DDBJ whole genome shotgun (WGS) entry which is preliminary data.</text>
</comment>
<name>A0AAW8TUU2_9ENTE</name>
<accession>A0AAW8TUU2</accession>
<comment type="subcellular location">
    <subcellularLocation>
        <location evidence="1">Cell membrane</location>
        <topology evidence="1">Multi-pass membrane protein</topology>
    </subcellularLocation>
</comment>
<evidence type="ECO:0000256" key="7">
    <source>
        <dbReference type="ARBA" id="ARBA00022692"/>
    </source>
</evidence>
<proteinExistence type="inferred from homology"/>
<dbReference type="Proteomes" id="UP001256711">
    <property type="component" value="Unassembled WGS sequence"/>
</dbReference>
<evidence type="ECO:0000256" key="2">
    <source>
        <dbReference type="ARBA" id="ARBA00008697"/>
    </source>
</evidence>
<dbReference type="GO" id="GO:0005886">
    <property type="term" value="C:plasma membrane"/>
    <property type="evidence" value="ECO:0007669"/>
    <property type="project" value="UniProtKB-SubCell"/>
</dbReference>
<comment type="subunit">
    <text evidence="3">The complex is composed of two ATP-binding proteins (HrtA), two transmembrane proteins (HrtB) and a solute-binding protein.</text>
</comment>
<dbReference type="RefSeq" id="WP_270598189.1">
    <property type="nucleotide sequence ID" value="NZ_JAQESC010000005.1"/>
</dbReference>
<keyword evidence="9 11" id="KW-0472">Membrane</keyword>
<feature type="transmembrane region" description="Helical" evidence="11">
    <location>
        <begin position="326"/>
        <end position="345"/>
    </location>
</feature>
<comment type="similarity">
    <text evidence="2">Belongs to the ABC-4 integral membrane protein family. HrtB subfamily.</text>
</comment>
<evidence type="ECO:0000259" key="12">
    <source>
        <dbReference type="Pfam" id="PF02687"/>
    </source>
</evidence>
<dbReference type="PANTHER" id="PTHR43738">
    <property type="entry name" value="ABC TRANSPORTER, MEMBRANE PROTEIN"/>
    <property type="match status" value="1"/>
</dbReference>
<feature type="domain" description="ABC3 transporter permease C-terminal" evidence="12">
    <location>
        <begin position="243"/>
        <end position="353"/>
    </location>
</feature>
<dbReference type="EMBL" id="JARQBJ010000002">
    <property type="protein sequence ID" value="MDT2809698.1"/>
    <property type="molecule type" value="Genomic_DNA"/>
</dbReference>
<dbReference type="PANTHER" id="PTHR43738:SF1">
    <property type="entry name" value="HEMIN TRANSPORT SYSTEM PERMEASE PROTEIN HRTB-RELATED"/>
    <property type="match status" value="1"/>
</dbReference>
<evidence type="ECO:0000313" key="14">
    <source>
        <dbReference type="Proteomes" id="UP001256711"/>
    </source>
</evidence>
<feature type="transmembrane region" description="Helical" evidence="11">
    <location>
        <begin position="282"/>
        <end position="306"/>
    </location>
</feature>
<feature type="transmembrane region" description="Helical" evidence="11">
    <location>
        <begin position="243"/>
        <end position="262"/>
    </location>
</feature>
<keyword evidence="5" id="KW-0813">Transport</keyword>
<sequence>MFLARKEMRYAKLRYSLIIGIMVLVSYVVFLLSGLATGLAHEFDQGIVNWQADEVVLAADANQSLNASQLTQGDVERVTASEKASVGVFSGAIKKGQTKEDINVFATSTDAFILPKVTSGKNFTAKNEIIISQNLADEGYKIGDQVTIGKYDESLTITGIFPATYYLVSPVVYTSLETFTSLKYGGQEFSETAAEPINAVVVKGTAKVDNADAASETLEAIKTADFIESIPGYAAQNLTLNGMIYFLFVIVAAVVGIFMYVITMQKAPIFGVMKAQGISNGFIAKSIVAQSFLVGIIGVFVAILLALGTSLILPDAMPFLVVPKQWGLYSVILLVVAILGGLFSIRTVTKVDPITAIGG</sequence>
<evidence type="ECO:0000256" key="6">
    <source>
        <dbReference type="ARBA" id="ARBA00022475"/>
    </source>
</evidence>
<comment type="function">
    <text evidence="10">Part of the ABC transporter complex hrt involved in hemin import. Responsible for the translocation of the substrate across the membrane.</text>
</comment>
<dbReference type="Pfam" id="PF02687">
    <property type="entry name" value="FtsX"/>
    <property type="match status" value="1"/>
</dbReference>
<feature type="transmembrane region" description="Helical" evidence="11">
    <location>
        <begin position="15"/>
        <end position="36"/>
    </location>
</feature>
<evidence type="ECO:0000256" key="9">
    <source>
        <dbReference type="ARBA" id="ARBA00023136"/>
    </source>
</evidence>
<evidence type="ECO:0000256" key="4">
    <source>
        <dbReference type="ARBA" id="ARBA00016962"/>
    </source>
</evidence>
<protein>
    <recommendedName>
        <fullName evidence="4">Putative hemin transport system permease protein HrtB</fullName>
    </recommendedName>
</protein>
<evidence type="ECO:0000256" key="3">
    <source>
        <dbReference type="ARBA" id="ARBA00011131"/>
    </source>
</evidence>
<evidence type="ECO:0000256" key="10">
    <source>
        <dbReference type="ARBA" id="ARBA00024973"/>
    </source>
</evidence>
<keyword evidence="7 11" id="KW-0812">Transmembrane</keyword>